<evidence type="ECO:0000313" key="2">
    <source>
        <dbReference type="Proteomes" id="UP000289278"/>
    </source>
</evidence>
<name>A0A411AYX9_9CAUD</name>
<dbReference type="KEGG" id="vg:55011281"/>
<proteinExistence type="predicted"/>
<dbReference type="RefSeq" id="YP_009819860.1">
    <property type="nucleotide sequence ID" value="NC_048154.1"/>
</dbReference>
<keyword evidence="2" id="KW-1185">Reference proteome</keyword>
<dbReference type="Proteomes" id="UP000289278">
    <property type="component" value="Segment"/>
</dbReference>
<protein>
    <submittedName>
        <fullName evidence="1">Uncharacterized protein</fullName>
    </submittedName>
</protein>
<dbReference type="EMBL" id="MK450421">
    <property type="protein sequence ID" value="QAX93291.1"/>
    <property type="molecule type" value="Genomic_DNA"/>
</dbReference>
<dbReference type="GeneID" id="55011281"/>
<reference evidence="1 2" key="1">
    <citation type="submission" date="2019-01" db="EMBL/GenBank/DDBJ databases">
        <authorList>
            <person name="Terrell S.O."/>
            <person name="Kelly J.L."/>
            <person name="Nayek S."/>
            <person name="Klug H.M."/>
            <person name="Layton S.R."/>
            <person name="Kim T."/>
            <person name="Hughes L.E."/>
            <person name="Garlena R.A."/>
            <person name="Russell D.A."/>
            <person name="Pope W.H."/>
            <person name="Jacobs-Sera D."/>
            <person name="Hatfull G.F."/>
        </authorList>
    </citation>
    <scope>NUCLEOTIDE SEQUENCE [LARGE SCALE GENOMIC DNA]</scope>
</reference>
<gene>
    <name evidence="1" type="primary">35</name>
    <name evidence="1" type="ORF">SEA_VASH_35</name>
</gene>
<sequence>MLSIDTIRAAQNNDLAAVADVIKATESRIDVLARKAAARMSPHGGPRFYDYADEFAQVGRVAVWDMLKRFTDTTAEAFFKLTYTTVENTLKDAVRSERNGNAGADENAVKVFAAMLEAADGDVYEAAKLAQVIPPKGKRLSADRAEAARLAWQGAVSLDKVTTATDNADADGSLADTLIHLDEEPDGEIRPKVGRGAVIEAGEVLARYATVPTDHKDRKRVVFALTYAARGFATPDTVESLEDVVSVPRDPETRRFVLDAMAVLRSAVSTATEGALTEDLRDVRDERMADSREKHARVNDCLESMGAAQRDVLKHSFGIGNATDFGWGDGCDMDGLCDFLGMTYVNVKAHRAKGRKAFAKRYVASVRLDKPALADALEAAAAANLTNAGRK</sequence>
<accession>A0A411AYX9</accession>
<organism evidence="1 2">
    <name type="scientific">Streptomyces phage Vash</name>
    <dbReference type="NCBI Taxonomy" id="2510568"/>
    <lineage>
        <taxon>Viruses</taxon>
        <taxon>Duplodnaviria</taxon>
        <taxon>Heunggongvirae</taxon>
        <taxon>Uroviricota</taxon>
        <taxon>Caudoviricetes</taxon>
        <taxon>Colingsworthviridae</taxon>
        <taxon>Vashvirus</taxon>
        <taxon>Vashvirus vash</taxon>
    </lineage>
</organism>
<evidence type="ECO:0000313" key="1">
    <source>
        <dbReference type="EMBL" id="QAX93291.1"/>
    </source>
</evidence>